<dbReference type="EMBL" id="AP018365">
    <property type="protein sequence ID" value="BBA97099.1"/>
    <property type="molecule type" value="Genomic_DNA"/>
</dbReference>
<dbReference type="Gene3D" id="1.20.144.10">
    <property type="entry name" value="Phosphatidic acid phosphatase type 2/haloperoxidase"/>
    <property type="match status" value="1"/>
</dbReference>
<dbReference type="Proteomes" id="UP000595703">
    <property type="component" value="Chromosome"/>
</dbReference>
<dbReference type="KEGG" id="arev:RVR_2683"/>
<dbReference type="InterPro" id="IPR008979">
    <property type="entry name" value="Galactose-bd-like_sf"/>
</dbReference>
<accession>A0A7U3VN09</accession>
<dbReference type="SUPFAM" id="SSF48317">
    <property type="entry name" value="Acid phosphatase/Vanadium-dependent haloperoxidase"/>
    <property type="match status" value="1"/>
</dbReference>
<evidence type="ECO:0000313" key="3">
    <source>
        <dbReference type="EMBL" id="BBA97099.1"/>
    </source>
</evidence>
<organism evidence="3 4">
    <name type="scientific">Actinacidiphila reveromycinica</name>
    <dbReference type="NCBI Taxonomy" id="659352"/>
    <lineage>
        <taxon>Bacteria</taxon>
        <taxon>Bacillati</taxon>
        <taxon>Actinomycetota</taxon>
        <taxon>Actinomycetes</taxon>
        <taxon>Kitasatosporales</taxon>
        <taxon>Streptomycetaceae</taxon>
        <taxon>Actinacidiphila</taxon>
    </lineage>
</organism>
<reference evidence="3 4" key="2">
    <citation type="journal article" date="2011" name="J. Antibiot.">
        <title>Furaquinocins I and J: novel polyketide isoprenoid hybrid compounds from Streptomyces reveromyceticus SN-593.</title>
        <authorList>
            <person name="Panthee S."/>
            <person name="Takahashi S."/>
            <person name="Takagi H."/>
            <person name="Nogawa T."/>
            <person name="Oowada E."/>
            <person name="Uramoto M."/>
            <person name="Osada H."/>
        </authorList>
    </citation>
    <scope>NUCLEOTIDE SEQUENCE [LARGE SCALE GENOMIC DNA]</scope>
    <source>
        <strain evidence="3 4">SN-593</strain>
    </source>
</reference>
<keyword evidence="1" id="KW-0732">Signal</keyword>
<feature type="chain" id="PRO_5033059515" evidence="1">
    <location>
        <begin position="29"/>
        <end position="988"/>
    </location>
</feature>
<dbReference type="InterPro" id="IPR036938">
    <property type="entry name" value="PAP2/HPO_sf"/>
</dbReference>
<dbReference type="CDD" id="cd03397">
    <property type="entry name" value="PAP2_acid_phosphatase"/>
    <property type="match status" value="1"/>
</dbReference>
<reference evidence="3 4" key="4">
    <citation type="journal article" date="2020" name="Sci. Rep.">
        <title>beta-carboline chemical signals induce reveromycin production through a LuxR family regulator in Streptomyces sp. SN-593.</title>
        <authorList>
            <person name="Panthee S."/>
            <person name="Kito N."/>
            <person name="Hayashi T."/>
            <person name="Shimizu T."/>
            <person name="Ishikawa J."/>
            <person name="Hamamoto H."/>
            <person name="Osada H."/>
            <person name="Takahashi S."/>
        </authorList>
    </citation>
    <scope>NUCLEOTIDE SEQUENCE [LARGE SCALE GENOMIC DNA]</scope>
    <source>
        <strain evidence="3 4">SN-593</strain>
    </source>
</reference>
<dbReference type="AlphaFoldDB" id="A0A7U3VN09"/>
<evidence type="ECO:0000313" key="4">
    <source>
        <dbReference type="Proteomes" id="UP000595703"/>
    </source>
</evidence>
<evidence type="ECO:0000259" key="2">
    <source>
        <dbReference type="SMART" id="SM00014"/>
    </source>
</evidence>
<dbReference type="InterPro" id="IPR000326">
    <property type="entry name" value="PAP2/HPO"/>
</dbReference>
<dbReference type="SMART" id="SM00014">
    <property type="entry name" value="acidPPc"/>
    <property type="match status" value="1"/>
</dbReference>
<keyword evidence="4" id="KW-1185">Reference proteome</keyword>
<dbReference type="InterPro" id="IPR001011">
    <property type="entry name" value="Acid_Pase_classA_bac"/>
</dbReference>
<name>A0A7U3VN09_9ACTN</name>
<dbReference type="GO" id="GO:0030288">
    <property type="term" value="C:outer membrane-bounded periplasmic space"/>
    <property type="evidence" value="ECO:0007669"/>
    <property type="project" value="InterPro"/>
</dbReference>
<feature type="signal peptide" evidence="1">
    <location>
        <begin position="1"/>
        <end position="28"/>
    </location>
</feature>
<reference evidence="3 4" key="3">
    <citation type="journal article" date="2011" name="Nat. Chem. Biol.">
        <title>Reveromycin A biosynthesis uses RevG and RevJ for stereospecific spiroacetal formation.</title>
        <authorList>
            <person name="Takahashi S."/>
            <person name="Toyoda A."/>
            <person name="Sekiyama Y."/>
            <person name="Takagi H."/>
            <person name="Nogawa T."/>
            <person name="Uramoto M."/>
            <person name="Suzuki R."/>
            <person name="Koshino H."/>
            <person name="Kumano T."/>
            <person name="Panthee S."/>
            <person name="Dairi T."/>
            <person name="Ishikawa J."/>
            <person name="Ikeda H."/>
            <person name="Sakaki Y."/>
            <person name="Osada H."/>
        </authorList>
    </citation>
    <scope>NUCLEOTIDE SEQUENCE [LARGE SCALE GENOMIC DNA]</scope>
    <source>
        <strain evidence="3 4">SN-593</strain>
    </source>
</reference>
<protein>
    <submittedName>
        <fullName evidence="3">Putative phosphatase</fullName>
    </submittedName>
</protein>
<dbReference type="Gene3D" id="2.60.120.260">
    <property type="entry name" value="Galactose-binding domain-like"/>
    <property type="match status" value="2"/>
</dbReference>
<feature type="domain" description="Phosphatidic acid phosphatase type 2/haloperoxidase" evidence="2">
    <location>
        <begin position="714"/>
        <end position="834"/>
    </location>
</feature>
<dbReference type="SUPFAM" id="SSF49785">
    <property type="entry name" value="Galactose-binding domain-like"/>
    <property type="match status" value="1"/>
</dbReference>
<reference evidence="3 4" key="1">
    <citation type="journal article" date="2010" name="J. Bacteriol.">
        <title>Biochemical characterization of a novel indole prenyltransferase from Streptomyces sp. SN-593.</title>
        <authorList>
            <person name="Takahashi S."/>
            <person name="Takagi H."/>
            <person name="Toyoda A."/>
            <person name="Uramoto M."/>
            <person name="Nogawa T."/>
            <person name="Ueki M."/>
            <person name="Sakaki Y."/>
            <person name="Osada H."/>
        </authorList>
    </citation>
    <scope>NUCLEOTIDE SEQUENCE [LARGE SCALE GENOMIC DNA]</scope>
    <source>
        <strain evidence="3 4">SN-593</strain>
    </source>
</reference>
<proteinExistence type="predicted"/>
<sequence>MRVHKTSRRRGVAVIAASLLVLPLGAQAAHATAKAADAPSVGGYWATSYEAGAAQPAGFPGNGPATDLRGETTQVNATVQSVASDYPNATSTTEHVAGLADGDPSTKWYASGSGQPTADHPVYAIYTLKSAAPVTGYSITSGNDTPPRDPRAWTVLGSNSASAATDADDPSWKALDTESAQSFAARGQTNFYPVGSTGSYRYYQLRVTANCAQECAGSSADYTKFQIADWTLRSSAGTAPSALGASVEDAESVGAAAGKGALRYAGRVLHSGAASSSVVLRSGLDVPLGADSTLSYAIRPADAASAYAALDVVYTDADGRHAKRLSALRGVRDSGGHPLRAAAQGAALTPGTWNTVSVDLSPLAGKRVDEVLLDYADPSAAAGPVSGWVDSVTLGRPAVDTATSWDYLDTPDVDPAAGAADRTAWTQPGFDTGSAPWRTAAGPFGAKDDGTDLGAGFPVTTRLGLRKDGGSGDDLEAYFFRTSFTLDQATIDSITGLVGSIVYDDTATVYVNGKRVAGWNDGQITRNLQYETPAGTAGAGDPVASAFAVPAADLRAGANTLAVEVHQCNSTSSDVYFGLPSLTQTAASLPFGTDQLDTSYASDTLPAAPDGGDYFTWLLRSFTTAEGTSSIMGANAVLPKGTTYDQLTALDDRTVVDINNAYQDVTDPQVQKALVDGANSPYRTMADGLGKVLGPLYLKALTDGELPKTQALLSGRIEHTPTSSADWYQTAKNTYQYKRPFVRMGFTNDGGLIKQWDSAGGYAGLAGDGSFPSGHTSHGYAQGIVMATLLPQLAPQILARASEYANNRIVLAYHYPTDIMGGRIVGEDTADLRWSDPRFRPLLEQARAELQSVLAQKCREVGAGDTLAQCVAGEQPYLSTSDALSVYRQRMTYGFPQVGTTGLAPSVPEGAENLLTTAFPDLTAAQRRTVLAATEIDSGYVMDEESGGGSWQRLDLAAAMTAKVGVSRSGVVSVNGVAVDADGRPLHR</sequence>
<dbReference type="Pfam" id="PF01569">
    <property type="entry name" value="PAP2"/>
    <property type="match status" value="1"/>
</dbReference>
<gene>
    <name evidence="3" type="ORF">RVR_2683</name>
</gene>
<evidence type="ECO:0000256" key="1">
    <source>
        <dbReference type="SAM" id="SignalP"/>
    </source>
</evidence>
<dbReference type="GO" id="GO:0003993">
    <property type="term" value="F:acid phosphatase activity"/>
    <property type="evidence" value="ECO:0007669"/>
    <property type="project" value="InterPro"/>
</dbReference>